<evidence type="ECO:0000313" key="2">
    <source>
        <dbReference type="Proteomes" id="UP001148629"/>
    </source>
</evidence>
<gene>
    <name evidence="1" type="ORF">NM208_g951</name>
</gene>
<dbReference type="Proteomes" id="UP001148629">
    <property type="component" value="Unassembled WGS sequence"/>
</dbReference>
<name>A0ACC1SYE3_9HYPO</name>
<protein>
    <submittedName>
        <fullName evidence="1">Uncharacterized protein</fullName>
    </submittedName>
</protein>
<keyword evidence="2" id="KW-1185">Reference proteome</keyword>
<accession>A0ACC1SYE3</accession>
<reference evidence="1" key="1">
    <citation type="submission" date="2022-08" db="EMBL/GenBank/DDBJ databases">
        <title>Genome Sequence of Fusarium decemcellulare.</title>
        <authorList>
            <person name="Buettner E."/>
        </authorList>
    </citation>
    <scope>NUCLEOTIDE SEQUENCE</scope>
    <source>
        <strain evidence="1">Babe19</strain>
    </source>
</reference>
<evidence type="ECO:0000313" key="1">
    <source>
        <dbReference type="EMBL" id="KAJ3548546.1"/>
    </source>
</evidence>
<proteinExistence type="predicted"/>
<comment type="caution">
    <text evidence="1">The sequence shown here is derived from an EMBL/GenBank/DDBJ whole genome shotgun (WGS) entry which is preliminary data.</text>
</comment>
<sequence>MDPLSVAGLAIGAVSLAFELFSSCVQGYNLILEAREMPKSCGYLLARLQMEKEKLLGWAVLAKLSENSASADSSLRPNRHIVIDTLREIQVLLLDFSQLDRNYKLKLIASSNTSTGNSDESVEPPGNETLRDDYSILQKKALNFIEKTRRYPKRLQWAAFDKAQFEKLLSNLRALNDDMMGFLEVYERKRHFQMQEATFMQILQVNNRVGDLFELLHSLKNSADDDAGGGARFDKIHSRAYEERLISLTRFKAVSISIEDEAQNKDSSDSGIGSLLTDMPSGREFAFESLSQLAPEDHERPSRSSGLLDGMRVWMEWRYYEEVDEDEGPPPFVATRISKLARLLGDEMKPSEFLVPACLGYVHDEDQYRYGFIFQSSESLGEYLPVSLLELLSTTKKPSLTTRVQIARTVATSIWYLHATNWLHKGLRSENIVFQDRSNVRSASPFLCGFDYSRPSNIGEETERPVQNLLHDLYRHPSTQFDVPRDGRRGFNKLYDIYSLGVVLYEIGVWMPIQKFLGMTTVKASTVKSVKPCLLEVQSMDALESEVGILFSSAARACLGGNLVPTENLSRVDSDARLQLNFGEQVIKRLDSIVA</sequence>
<organism evidence="1 2">
    <name type="scientific">Fusarium decemcellulare</name>
    <dbReference type="NCBI Taxonomy" id="57161"/>
    <lineage>
        <taxon>Eukaryota</taxon>
        <taxon>Fungi</taxon>
        <taxon>Dikarya</taxon>
        <taxon>Ascomycota</taxon>
        <taxon>Pezizomycotina</taxon>
        <taxon>Sordariomycetes</taxon>
        <taxon>Hypocreomycetidae</taxon>
        <taxon>Hypocreales</taxon>
        <taxon>Nectriaceae</taxon>
        <taxon>Fusarium</taxon>
        <taxon>Fusarium decemcellulare species complex</taxon>
    </lineage>
</organism>
<dbReference type="EMBL" id="JANRMS010000045">
    <property type="protein sequence ID" value="KAJ3548546.1"/>
    <property type="molecule type" value="Genomic_DNA"/>
</dbReference>